<proteinExistence type="predicted"/>
<reference evidence="1 2" key="1">
    <citation type="journal article" date="2021" name="BMC Biol.">
        <title>Horizontally acquired antibacterial genes associated with adaptive radiation of ladybird beetles.</title>
        <authorList>
            <person name="Li H.S."/>
            <person name="Tang X.F."/>
            <person name="Huang Y.H."/>
            <person name="Xu Z.Y."/>
            <person name="Chen M.L."/>
            <person name="Du X.Y."/>
            <person name="Qiu B.Y."/>
            <person name="Chen P.T."/>
            <person name="Zhang W."/>
            <person name="Slipinski A."/>
            <person name="Escalona H.E."/>
            <person name="Waterhouse R.M."/>
            <person name="Zwick A."/>
            <person name="Pang H."/>
        </authorList>
    </citation>
    <scope>NUCLEOTIDE SEQUENCE [LARGE SCALE GENOMIC DNA]</scope>
    <source>
        <strain evidence="1">SYSU2018</strain>
    </source>
</reference>
<keyword evidence="2" id="KW-1185">Reference proteome</keyword>
<organism evidence="1 2">
    <name type="scientific">Cryptolaemus montrouzieri</name>
    <dbReference type="NCBI Taxonomy" id="559131"/>
    <lineage>
        <taxon>Eukaryota</taxon>
        <taxon>Metazoa</taxon>
        <taxon>Ecdysozoa</taxon>
        <taxon>Arthropoda</taxon>
        <taxon>Hexapoda</taxon>
        <taxon>Insecta</taxon>
        <taxon>Pterygota</taxon>
        <taxon>Neoptera</taxon>
        <taxon>Endopterygota</taxon>
        <taxon>Coleoptera</taxon>
        <taxon>Polyphaga</taxon>
        <taxon>Cucujiformia</taxon>
        <taxon>Coccinelloidea</taxon>
        <taxon>Coccinellidae</taxon>
        <taxon>Scymninae</taxon>
        <taxon>Scymnini</taxon>
        <taxon>Cryptolaemus</taxon>
    </lineage>
</organism>
<comment type="caution">
    <text evidence="1">The sequence shown here is derived from an EMBL/GenBank/DDBJ whole genome shotgun (WGS) entry which is preliminary data.</text>
</comment>
<dbReference type="Proteomes" id="UP001516400">
    <property type="component" value="Unassembled WGS sequence"/>
</dbReference>
<sequence length="119" mass="13819">MIGIYCSSSTSFHDQDYIDQIFLNNCIQNFCRARHKVSTLWIARERKVGEDYIEQGNRGVNGKVRENLRFKHVIFNFLGECKIEHGVFMFKFTEQNSSGSPDLGSLLVMAYRAVRLKFT</sequence>
<dbReference type="AlphaFoldDB" id="A0ABD2MPN2"/>
<gene>
    <name evidence="1" type="ORF">HHI36_007190</name>
</gene>
<evidence type="ECO:0000313" key="2">
    <source>
        <dbReference type="Proteomes" id="UP001516400"/>
    </source>
</evidence>
<name>A0ABD2MPN2_9CUCU</name>
<accession>A0ABD2MPN2</accession>
<protein>
    <submittedName>
        <fullName evidence="1">Uncharacterized protein</fullName>
    </submittedName>
</protein>
<evidence type="ECO:0000313" key="1">
    <source>
        <dbReference type="EMBL" id="KAL3268061.1"/>
    </source>
</evidence>
<dbReference type="EMBL" id="JABFTP020000021">
    <property type="protein sequence ID" value="KAL3268061.1"/>
    <property type="molecule type" value="Genomic_DNA"/>
</dbReference>